<evidence type="ECO:0000313" key="2">
    <source>
        <dbReference type="Proteomes" id="UP000257109"/>
    </source>
</evidence>
<reference evidence="1" key="1">
    <citation type="submission" date="2018-05" db="EMBL/GenBank/DDBJ databases">
        <title>Draft genome of Mucuna pruriens seed.</title>
        <authorList>
            <person name="Nnadi N.E."/>
            <person name="Vos R."/>
            <person name="Hasami M.H."/>
            <person name="Devisetty U.K."/>
            <person name="Aguiy J.C."/>
        </authorList>
    </citation>
    <scope>NUCLEOTIDE SEQUENCE [LARGE SCALE GENOMIC DNA]</scope>
    <source>
        <strain evidence="1">JCA_2017</strain>
    </source>
</reference>
<proteinExistence type="predicted"/>
<organism evidence="1 2">
    <name type="scientific">Mucuna pruriens</name>
    <name type="common">Velvet bean</name>
    <name type="synonym">Dolichos pruriens</name>
    <dbReference type="NCBI Taxonomy" id="157652"/>
    <lineage>
        <taxon>Eukaryota</taxon>
        <taxon>Viridiplantae</taxon>
        <taxon>Streptophyta</taxon>
        <taxon>Embryophyta</taxon>
        <taxon>Tracheophyta</taxon>
        <taxon>Spermatophyta</taxon>
        <taxon>Magnoliopsida</taxon>
        <taxon>eudicotyledons</taxon>
        <taxon>Gunneridae</taxon>
        <taxon>Pentapetalae</taxon>
        <taxon>rosids</taxon>
        <taxon>fabids</taxon>
        <taxon>Fabales</taxon>
        <taxon>Fabaceae</taxon>
        <taxon>Papilionoideae</taxon>
        <taxon>50 kb inversion clade</taxon>
        <taxon>NPAAA clade</taxon>
        <taxon>indigoferoid/millettioid clade</taxon>
        <taxon>Phaseoleae</taxon>
        <taxon>Mucuna</taxon>
    </lineage>
</organism>
<feature type="non-terminal residue" evidence="1">
    <location>
        <position position="1"/>
    </location>
</feature>
<dbReference type="EMBL" id="QJKJ01001515">
    <property type="protein sequence ID" value="RDY07251.1"/>
    <property type="molecule type" value="Genomic_DNA"/>
</dbReference>
<accession>A0A371HWS3</accession>
<dbReference type="OrthoDB" id="1433099at2759"/>
<gene>
    <name evidence="1" type="ORF">CR513_08662</name>
</gene>
<dbReference type="STRING" id="157652.A0A371HWS3"/>
<evidence type="ECO:0008006" key="3">
    <source>
        <dbReference type="Google" id="ProtNLM"/>
    </source>
</evidence>
<evidence type="ECO:0000313" key="1">
    <source>
        <dbReference type="EMBL" id="RDY07251.1"/>
    </source>
</evidence>
<sequence length="261" mass="30480">MVKLIFQGDPFSWRRGSLQERLDRLLCNLQWRFQYPEATIHHLPYFNFGDKNTKYVKEELEMTRSHQPSLIGVFPRLNQDDFSAIGSMVSDDEICKALFSMDGFKIWRIVGPSMCRMIFENFQDPTKVEMINDTLISLIPKVEPVCSIKYLCPISRCNVSYKDFLSQRIKGVTEKLVSPYQSSYVPNRSTNDNMTIVQEVIHSMKYKKGDGGWMTIKDFVIETIQDIGFPPFINLVWYYISSSRMKVLWKGRSSNFLSWSV</sequence>
<dbReference type="AlphaFoldDB" id="A0A371HWS3"/>
<dbReference type="Proteomes" id="UP000257109">
    <property type="component" value="Unassembled WGS sequence"/>
</dbReference>
<name>A0A371HWS3_MUCPR</name>
<keyword evidence="2" id="KW-1185">Reference proteome</keyword>
<protein>
    <recommendedName>
        <fullName evidence="3">Reverse transcriptase domain-containing protein</fullName>
    </recommendedName>
</protein>
<comment type="caution">
    <text evidence="1">The sequence shown here is derived from an EMBL/GenBank/DDBJ whole genome shotgun (WGS) entry which is preliminary data.</text>
</comment>